<keyword evidence="1" id="KW-0472">Membrane</keyword>
<protein>
    <submittedName>
        <fullName evidence="2">Uncharacterized protein</fullName>
    </submittedName>
</protein>
<keyword evidence="1" id="KW-0812">Transmembrane</keyword>
<comment type="caution">
    <text evidence="2">The sequence shown here is derived from an EMBL/GenBank/DDBJ whole genome shotgun (WGS) entry which is preliminary data.</text>
</comment>
<proteinExistence type="predicted"/>
<name>A0ABQ5SRB9_9CHLO</name>
<sequence length="211" mass="23198">MWLGLCIAVIYGAVAVFANFVNKYAVQVFPLPVTILLTQTLTTVIVLRAMAALEIISVPPLRAVRVQQLASLSICYSLHAVLVLYSLAFLSVPMYNTLKRLTPVMVLAAKVRWGGILGGTETAPHPYGFLSNNILYAVLPFRIFYLAHSTAGPFDPFPYSCLYASRRIAECRMCSSYAAPSPAYPLDFAGPCSSLVRAHSDKRGLKYTHIY</sequence>
<keyword evidence="3" id="KW-1185">Reference proteome</keyword>
<keyword evidence="1" id="KW-1133">Transmembrane helix</keyword>
<organism evidence="2 3">
    <name type="scientific">Volvox africanus</name>
    <dbReference type="NCBI Taxonomy" id="51714"/>
    <lineage>
        <taxon>Eukaryota</taxon>
        <taxon>Viridiplantae</taxon>
        <taxon>Chlorophyta</taxon>
        <taxon>core chlorophytes</taxon>
        <taxon>Chlorophyceae</taxon>
        <taxon>CS clade</taxon>
        <taxon>Chlamydomonadales</taxon>
        <taxon>Volvocaceae</taxon>
        <taxon>Volvox</taxon>
    </lineage>
</organism>
<accession>A0ABQ5SRB9</accession>
<evidence type="ECO:0000313" key="2">
    <source>
        <dbReference type="EMBL" id="GLI71631.1"/>
    </source>
</evidence>
<feature type="transmembrane region" description="Helical" evidence="1">
    <location>
        <begin position="74"/>
        <end position="95"/>
    </location>
</feature>
<evidence type="ECO:0000313" key="3">
    <source>
        <dbReference type="Proteomes" id="UP001165090"/>
    </source>
</evidence>
<reference evidence="2 3" key="1">
    <citation type="journal article" date="2023" name="IScience">
        <title>Expanded male sex-determining region conserved during the evolution of homothallism in the green alga Volvox.</title>
        <authorList>
            <person name="Yamamoto K."/>
            <person name="Matsuzaki R."/>
            <person name="Mahakham W."/>
            <person name="Heman W."/>
            <person name="Sekimoto H."/>
            <person name="Kawachi M."/>
            <person name="Minakuchi Y."/>
            <person name="Toyoda A."/>
            <person name="Nozaki H."/>
        </authorList>
    </citation>
    <scope>NUCLEOTIDE SEQUENCE [LARGE SCALE GENOMIC DNA]</scope>
    <source>
        <strain evidence="2 3">NIES-4468</strain>
    </source>
</reference>
<feature type="transmembrane region" description="Helical" evidence="1">
    <location>
        <begin position="28"/>
        <end position="53"/>
    </location>
</feature>
<dbReference type="EMBL" id="BSDZ01000116">
    <property type="protein sequence ID" value="GLI71631.1"/>
    <property type="molecule type" value="Genomic_DNA"/>
</dbReference>
<evidence type="ECO:0000256" key="1">
    <source>
        <dbReference type="SAM" id="Phobius"/>
    </source>
</evidence>
<dbReference type="Proteomes" id="UP001165090">
    <property type="component" value="Unassembled WGS sequence"/>
</dbReference>
<gene>
    <name evidence="2" type="ORF">VaNZ11_016904</name>
</gene>